<dbReference type="EMBL" id="CP002691">
    <property type="protein sequence ID" value="AEE50394.1"/>
    <property type="molecule type" value="Genomic_DNA"/>
</dbReference>
<keyword evidence="3" id="KW-1185">Reference proteome</keyword>
<dbReference type="Pfam" id="PF18962">
    <property type="entry name" value="Por_Secre_tail"/>
    <property type="match status" value="1"/>
</dbReference>
<dbReference type="HOGENOM" id="CLU_737254_0_0_10"/>
<dbReference type="KEGG" id="hhy:Halhy_2521"/>
<evidence type="ECO:0000313" key="2">
    <source>
        <dbReference type="EMBL" id="AEE50394.1"/>
    </source>
</evidence>
<dbReference type="InterPro" id="IPR026444">
    <property type="entry name" value="Secre_tail"/>
</dbReference>
<reference evidence="2 3" key="1">
    <citation type="journal article" date="2011" name="Stand. Genomic Sci.">
        <title>Complete genome sequence of Haliscomenobacter hydrossis type strain (O).</title>
        <authorList>
            <consortium name="US DOE Joint Genome Institute (JGI-PGF)"/>
            <person name="Daligault H."/>
            <person name="Lapidus A."/>
            <person name="Zeytun A."/>
            <person name="Nolan M."/>
            <person name="Lucas S."/>
            <person name="Del Rio T.G."/>
            <person name="Tice H."/>
            <person name="Cheng J.F."/>
            <person name="Tapia R."/>
            <person name="Han C."/>
            <person name="Goodwin L."/>
            <person name="Pitluck S."/>
            <person name="Liolios K."/>
            <person name="Pagani I."/>
            <person name="Ivanova N."/>
            <person name="Huntemann M."/>
            <person name="Mavromatis K."/>
            <person name="Mikhailova N."/>
            <person name="Pati A."/>
            <person name="Chen A."/>
            <person name="Palaniappan K."/>
            <person name="Land M."/>
            <person name="Hauser L."/>
            <person name="Brambilla E.M."/>
            <person name="Rohde M."/>
            <person name="Verbarg S."/>
            <person name="Goker M."/>
            <person name="Bristow J."/>
            <person name="Eisen J.A."/>
            <person name="Markowitz V."/>
            <person name="Hugenholtz P."/>
            <person name="Kyrpides N.C."/>
            <person name="Klenk H.P."/>
            <person name="Woyke T."/>
        </authorList>
    </citation>
    <scope>NUCLEOTIDE SEQUENCE [LARGE SCALE GENOMIC DNA]</scope>
    <source>
        <strain evidence="3">ATCC 27775 / DSM 1100 / LMG 10767 / O</strain>
    </source>
</reference>
<evidence type="ECO:0000313" key="3">
    <source>
        <dbReference type="Proteomes" id="UP000008461"/>
    </source>
</evidence>
<name>F4KYI8_HALH1</name>
<accession>F4KYI8</accession>
<protein>
    <recommendedName>
        <fullName evidence="1">Secretion system C-terminal sorting domain-containing protein</fullName>
    </recommendedName>
</protein>
<feature type="domain" description="Secretion system C-terminal sorting" evidence="1">
    <location>
        <begin position="296"/>
        <end position="367"/>
    </location>
</feature>
<organism evidence="2 3">
    <name type="scientific">Haliscomenobacter hydrossis (strain ATCC 27775 / DSM 1100 / LMG 10767 / O)</name>
    <dbReference type="NCBI Taxonomy" id="760192"/>
    <lineage>
        <taxon>Bacteria</taxon>
        <taxon>Pseudomonadati</taxon>
        <taxon>Bacteroidota</taxon>
        <taxon>Saprospiria</taxon>
        <taxon>Saprospirales</taxon>
        <taxon>Haliscomenobacteraceae</taxon>
        <taxon>Haliscomenobacter</taxon>
    </lineage>
</organism>
<dbReference type="AlphaFoldDB" id="F4KYI8"/>
<reference key="2">
    <citation type="submission" date="2011-04" db="EMBL/GenBank/DDBJ databases">
        <title>Complete sequence of chromosome of Haliscomenobacter hydrossis DSM 1100.</title>
        <authorList>
            <consortium name="US DOE Joint Genome Institute (JGI-PGF)"/>
            <person name="Lucas S."/>
            <person name="Han J."/>
            <person name="Lapidus A."/>
            <person name="Bruce D."/>
            <person name="Goodwin L."/>
            <person name="Pitluck S."/>
            <person name="Peters L."/>
            <person name="Kyrpides N."/>
            <person name="Mavromatis K."/>
            <person name="Ivanova N."/>
            <person name="Ovchinnikova G."/>
            <person name="Pagani I."/>
            <person name="Daligault H."/>
            <person name="Detter J.C."/>
            <person name="Han C."/>
            <person name="Land M."/>
            <person name="Hauser L."/>
            <person name="Markowitz V."/>
            <person name="Cheng J.-F."/>
            <person name="Hugenholtz P."/>
            <person name="Woyke T."/>
            <person name="Wu D."/>
            <person name="Verbarg S."/>
            <person name="Frueling A."/>
            <person name="Brambilla E."/>
            <person name="Klenk H.-P."/>
            <person name="Eisen J.A."/>
        </authorList>
    </citation>
    <scope>NUCLEOTIDE SEQUENCE</scope>
    <source>
        <strain>DSM 1100</strain>
    </source>
</reference>
<gene>
    <name evidence="2" type="ordered locus">Halhy_2521</name>
</gene>
<dbReference type="RefSeq" id="WP_013764943.1">
    <property type="nucleotide sequence ID" value="NC_015510.1"/>
</dbReference>
<sequence length="375" mass="43236">MKHLLLCIIFGLSWQISPAQIFIPTSMMPRAGDTLLTAVDNLPANIRSILSGRNQRWDFAMLEAPYSRSAVWRTATKGNAAQTFKTAEFTAPVDEHTEGYYRTQGNDLILVGAVGPDPLNLNRKSVMRYSPGLLERRYGLRYGDAFQADANLVLTLGEIDIPSWFRKKLPVSPDSIRLRVSFDRQYDVDSYGRLIVPGGIFEVLREKRIEIVEMRLEVKVGRRRWQDISRSIKDKELLRSRKNISYHFYSNEAKEPIARVWMNASEKKVLKIEFKPRERENMVQNLANVKPDIYVSPNPAIASVRFEFYNLPPGTYRLSIFNIIGQEEWSKMYTINGNYAEQVDISQLKKGAYLYSLKDERGRTLSTKRLMVIRP</sequence>
<proteinExistence type="predicted"/>
<dbReference type="OrthoDB" id="1491447at2"/>
<evidence type="ECO:0000259" key="1">
    <source>
        <dbReference type="Pfam" id="PF18962"/>
    </source>
</evidence>
<dbReference type="NCBIfam" id="TIGR04183">
    <property type="entry name" value="Por_Secre_tail"/>
    <property type="match status" value="1"/>
</dbReference>
<dbReference type="Proteomes" id="UP000008461">
    <property type="component" value="Chromosome"/>
</dbReference>